<feature type="compositionally biased region" description="Basic and acidic residues" evidence="1">
    <location>
        <begin position="35"/>
        <end position="44"/>
    </location>
</feature>
<protein>
    <submittedName>
        <fullName evidence="2">Uncharacterized protein</fullName>
    </submittedName>
</protein>
<dbReference type="EMBL" id="PDUG01000004">
    <property type="protein sequence ID" value="PIC35942.1"/>
    <property type="molecule type" value="Genomic_DNA"/>
</dbReference>
<feature type="compositionally biased region" description="Polar residues" evidence="1">
    <location>
        <begin position="58"/>
        <end position="83"/>
    </location>
</feature>
<evidence type="ECO:0000313" key="2">
    <source>
        <dbReference type="EMBL" id="PIC35942.1"/>
    </source>
</evidence>
<dbReference type="AlphaFoldDB" id="A0A2G5U8T8"/>
<feature type="region of interest" description="Disordered" evidence="1">
    <location>
        <begin position="1"/>
        <end position="98"/>
    </location>
</feature>
<dbReference type="Proteomes" id="UP000230233">
    <property type="component" value="Chromosome IV"/>
</dbReference>
<organism evidence="2 3">
    <name type="scientific">Caenorhabditis nigoni</name>
    <dbReference type="NCBI Taxonomy" id="1611254"/>
    <lineage>
        <taxon>Eukaryota</taxon>
        <taxon>Metazoa</taxon>
        <taxon>Ecdysozoa</taxon>
        <taxon>Nematoda</taxon>
        <taxon>Chromadorea</taxon>
        <taxon>Rhabditida</taxon>
        <taxon>Rhabditina</taxon>
        <taxon>Rhabditomorpha</taxon>
        <taxon>Rhabditoidea</taxon>
        <taxon>Rhabditidae</taxon>
        <taxon>Peloderinae</taxon>
        <taxon>Caenorhabditis</taxon>
    </lineage>
</organism>
<feature type="compositionally biased region" description="Basic and acidic residues" evidence="1">
    <location>
        <begin position="1"/>
        <end position="18"/>
    </location>
</feature>
<sequence length="148" mass="16549">MDRRRTNDGPPTDQRRAADGPTTGRRRTNDGPPTDQRRTVDGPRRPTATPNRQDRFSVLSNLQYPQTYSLSQNDTSDAILSSDENPESGELGSEQHESSKYDVDLLLLSLEHNGSRSSFMAPRGFGLLLARSISRGWGAEKMKMREVT</sequence>
<keyword evidence="3" id="KW-1185">Reference proteome</keyword>
<name>A0A2G5U8T8_9PELO</name>
<evidence type="ECO:0000256" key="1">
    <source>
        <dbReference type="SAM" id="MobiDB-lite"/>
    </source>
</evidence>
<reference evidence="3" key="1">
    <citation type="submission" date="2017-10" db="EMBL/GenBank/DDBJ databases">
        <title>Rapid genome shrinkage in a self-fertile nematode reveals novel sperm competition proteins.</title>
        <authorList>
            <person name="Yin D."/>
            <person name="Schwarz E.M."/>
            <person name="Thomas C.G."/>
            <person name="Felde R.L."/>
            <person name="Korf I.F."/>
            <person name="Cutter A.D."/>
            <person name="Schartner C.M."/>
            <person name="Ralston E.J."/>
            <person name="Meyer B.J."/>
            <person name="Haag E.S."/>
        </authorList>
    </citation>
    <scope>NUCLEOTIDE SEQUENCE [LARGE SCALE GENOMIC DNA]</scope>
    <source>
        <strain evidence="3">JU1422</strain>
    </source>
</reference>
<gene>
    <name evidence="2" type="primary">Cnig_chr_IV.g15125</name>
    <name evidence="2" type="ORF">B9Z55_015125</name>
</gene>
<evidence type="ECO:0000313" key="3">
    <source>
        <dbReference type="Proteomes" id="UP000230233"/>
    </source>
</evidence>
<comment type="caution">
    <text evidence="2">The sequence shown here is derived from an EMBL/GenBank/DDBJ whole genome shotgun (WGS) entry which is preliminary data.</text>
</comment>
<proteinExistence type="predicted"/>
<accession>A0A2G5U8T8</accession>